<dbReference type="Proteomes" id="UP000447434">
    <property type="component" value="Chromosome 19"/>
</dbReference>
<sequence>MAPSFSTPTKFMSFTTFLLIISIIVCESNGNDQVSKPNQSETTLVFYLHDVTTGPNATVATVIGLRGKVWSYITFGTIFMVDDPVHLSPSVSSTQVGRAQGLLAASALDGSNVNVILSVVFNNLEYSGSTIEIQGVNRQRENYRELSIVSGTGKFRFARGFASLETSFYDASTTRSVIRLTLNIIM</sequence>
<comment type="subunit">
    <text evidence="2 4">Homodimer.</text>
</comment>
<feature type="signal peptide" evidence="4">
    <location>
        <begin position="1"/>
        <end position="30"/>
    </location>
</feature>
<dbReference type="OrthoDB" id="1925209at2759"/>
<dbReference type="PANTHER" id="PTHR21495">
    <property type="entry name" value="NUCLEOPORIN-RELATED"/>
    <property type="match status" value="1"/>
</dbReference>
<comment type="caution">
    <text evidence="5">The sequence shown here is derived from an EMBL/GenBank/DDBJ whole genome shotgun (WGS) entry which is preliminary data.</text>
</comment>
<keyword evidence="4" id="KW-0732">Signal</keyword>
<evidence type="ECO:0000313" key="5">
    <source>
        <dbReference type="EMBL" id="KAE9593080.1"/>
    </source>
</evidence>
<comment type="function">
    <text evidence="4">Dirigent proteins impart stereoselectivity on the phenoxy radical-coupling reaction, yielding optically active lignans from two molecules of coniferyl alcohol in the biosynthesis of lignans, flavonolignans, and alkaloids and thus plays a central role in plant secondary metabolism.</text>
</comment>
<evidence type="ECO:0000256" key="1">
    <source>
        <dbReference type="ARBA" id="ARBA00010746"/>
    </source>
</evidence>
<reference evidence="6" key="1">
    <citation type="journal article" date="2020" name="Nat. Commun.">
        <title>Genome sequence of the cluster root forming white lupin.</title>
        <authorList>
            <person name="Hufnagel B."/>
            <person name="Marques A."/>
            <person name="Soriano A."/>
            <person name="Marques L."/>
            <person name="Divol F."/>
            <person name="Doumas P."/>
            <person name="Sallet E."/>
            <person name="Mancinotti D."/>
            <person name="Carrere S."/>
            <person name="Marande W."/>
            <person name="Arribat S."/>
            <person name="Keller J."/>
            <person name="Huneau C."/>
            <person name="Blein T."/>
            <person name="Aime D."/>
            <person name="Laguerre M."/>
            <person name="Taylor J."/>
            <person name="Schubert V."/>
            <person name="Nelson M."/>
            <person name="Geu-Flores F."/>
            <person name="Crespi M."/>
            <person name="Gallardo-Guerrero K."/>
            <person name="Delaux P.-M."/>
            <person name="Salse J."/>
            <person name="Berges H."/>
            <person name="Guyot R."/>
            <person name="Gouzy J."/>
            <person name="Peret B."/>
        </authorList>
    </citation>
    <scope>NUCLEOTIDE SEQUENCE [LARGE SCALE GENOMIC DNA]</scope>
    <source>
        <strain evidence="6">cv. Amiga</strain>
    </source>
</reference>
<feature type="chain" id="PRO_5039967807" description="Dirigent protein" evidence="4">
    <location>
        <begin position="31"/>
        <end position="186"/>
    </location>
</feature>
<name>A0A6A5NQH3_LUPAL</name>
<dbReference type="Pfam" id="PF03018">
    <property type="entry name" value="Dirigent"/>
    <property type="match status" value="1"/>
</dbReference>
<evidence type="ECO:0000313" key="6">
    <source>
        <dbReference type="Proteomes" id="UP000447434"/>
    </source>
</evidence>
<accession>A0A6A5NQH3</accession>
<keyword evidence="3 4" id="KW-0964">Secreted</keyword>
<dbReference type="AlphaFoldDB" id="A0A6A5NQH3"/>
<proteinExistence type="inferred from homology"/>
<dbReference type="InterPro" id="IPR044859">
    <property type="entry name" value="Allene_oxi_cyc_Dirigent"/>
</dbReference>
<protein>
    <recommendedName>
        <fullName evidence="4">Dirigent protein</fullName>
    </recommendedName>
</protein>
<dbReference type="GO" id="GO:0048046">
    <property type="term" value="C:apoplast"/>
    <property type="evidence" value="ECO:0007669"/>
    <property type="project" value="UniProtKB-SubCell"/>
</dbReference>
<dbReference type="Gene3D" id="2.40.480.10">
    <property type="entry name" value="Allene oxide cyclase-like"/>
    <property type="match status" value="1"/>
</dbReference>
<dbReference type="EMBL" id="WOCE01000019">
    <property type="protein sequence ID" value="KAE9593080.1"/>
    <property type="molecule type" value="Genomic_DNA"/>
</dbReference>
<keyword evidence="4" id="KW-0052">Apoplast</keyword>
<evidence type="ECO:0000256" key="2">
    <source>
        <dbReference type="ARBA" id="ARBA00011738"/>
    </source>
</evidence>
<organism evidence="5 6">
    <name type="scientific">Lupinus albus</name>
    <name type="common">White lupine</name>
    <name type="synonym">Lupinus termis</name>
    <dbReference type="NCBI Taxonomy" id="3870"/>
    <lineage>
        <taxon>Eukaryota</taxon>
        <taxon>Viridiplantae</taxon>
        <taxon>Streptophyta</taxon>
        <taxon>Embryophyta</taxon>
        <taxon>Tracheophyta</taxon>
        <taxon>Spermatophyta</taxon>
        <taxon>Magnoliopsida</taxon>
        <taxon>eudicotyledons</taxon>
        <taxon>Gunneridae</taxon>
        <taxon>Pentapetalae</taxon>
        <taxon>rosids</taxon>
        <taxon>fabids</taxon>
        <taxon>Fabales</taxon>
        <taxon>Fabaceae</taxon>
        <taxon>Papilionoideae</taxon>
        <taxon>50 kb inversion clade</taxon>
        <taxon>genistoids sensu lato</taxon>
        <taxon>core genistoids</taxon>
        <taxon>Genisteae</taxon>
        <taxon>Lupinus</taxon>
    </lineage>
</organism>
<dbReference type="InterPro" id="IPR004265">
    <property type="entry name" value="Dirigent"/>
</dbReference>
<gene>
    <name evidence="5" type="ORF">Lalb_Chr19g0136001</name>
</gene>
<comment type="subcellular location">
    <subcellularLocation>
        <location evidence="4">Secreted</location>
        <location evidence="4">Extracellular space</location>
        <location evidence="4">Apoplast</location>
    </subcellularLocation>
</comment>
<evidence type="ECO:0000256" key="3">
    <source>
        <dbReference type="ARBA" id="ARBA00022525"/>
    </source>
</evidence>
<comment type="similarity">
    <text evidence="1 4">Belongs to the plant dirigent protein family.</text>
</comment>
<evidence type="ECO:0000256" key="4">
    <source>
        <dbReference type="RuleBase" id="RU363099"/>
    </source>
</evidence>
<dbReference type="GO" id="GO:0009699">
    <property type="term" value="P:phenylpropanoid biosynthetic process"/>
    <property type="evidence" value="ECO:0007669"/>
    <property type="project" value="UniProtKB-ARBA"/>
</dbReference>
<keyword evidence="6" id="KW-1185">Reference proteome</keyword>